<evidence type="ECO:0000256" key="1">
    <source>
        <dbReference type="SAM" id="MobiDB-lite"/>
    </source>
</evidence>
<reference evidence="2" key="1">
    <citation type="submission" date="2019-10" db="EMBL/GenBank/DDBJ databases">
        <authorList>
            <person name="Soares A.E.R."/>
            <person name="Aleixo A."/>
            <person name="Schneider P."/>
            <person name="Miyaki C.Y."/>
            <person name="Schneider M.P."/>
            <person name="Mello C."/>
            <person name="Vasconcelos A.T.R."/>
        </authorList>
    </citation>
    <scope>NUCLEOTIDE SEQUENCE</scope>
    <source>
        <tissue evidence="2">Muscle</tissue>
    </source>
</reference>
<dbReference type="Proteomes" id="UP001145742">
    <property type="component" value="Unassembled WGS sequence"/>
</dbReference>
<evidence type="ECO:0008006" key="4">
    <source>
        <dbReference type="Google" id="ProtNLM"/>
    </source>
</evidence>
<feature type="region of interest" description="Disordered" evidence="1">
    <location>
        <begin position="62"/>
        <end position="81"/>
    </location>
</feature>
<keyword evidence="3" id="KW-1185">Reference proteome</keyword>
<organism evidence="2 3">
    <name type="scientific">Willisornis vidua</name>
    <name type="common">Xingu scale-backed antbird</name>
    <dbReference type="NCBI Taxonomy" id="1566151"/>
    <lineage>
        <taxon>Eukaryota</taxon>
        <taxon>Metazoa</taxon>
        <taxon>Chordata</taxon>
        <taxon>Craniata</taxon>
        <taxon>Vertebrata</taxon>
        <taxon>Euteleostomi</taxon>
        <taxon>Archelosauria</taxon>
        <taxon>Archosauria</taxon>
        <taxon>Dinosauria</taxon>
        <taxon>Saurischia</taxon>
        <taxon>Theropoda</taxon>
        <taxon>Coelurosauria</taxon>
        <taxon>Aves</taxon>
        <taxon>Neognathae</taxon>
        <taxon>Neoaves</taxon>
        <taxon>Telluraves</taxon>
        <taxon>Australaves</taxon>
        <taxon>Passeriformes</taxon>
        <taxon>Thamnophilidae</taxon>
        <taxon>Willisornis</taxon>
    </lineage>
</organism>
<protein>
    <recommendedName>
        <fullName evidence="4">Secreted protein</fullName>
    </recommendedName>
</protein>
<dbReference type="EMBL" id="WHWB01033789">
    <property type="protein sequence ID" value="KAJ7416899.1"/>
    <property type="molecule type" value="Genomic_DNA"/>
</dbReference>
<evidence type="ECO:0000313" key="2">
    <source>
        <dbReference type="EMBL" id="KAJ7416899.1"/>
    </source>
</evidence>
<comment type="caution">
    <text evidence="2">The sequence shown here is derived from an EMBL/GenBank/DDBJ whole genome shotgun (WGS) entry which is preliminary data.</text>
</comment>
<gene>
    <name evidence="2" type="ORF">WISP_67551</name>
</gene>
<evidence type="ECO:0000313" key="3">
    <source>
        <dbReference type="Proteomes" id="UP001145742"/>
    </source>
</evidence>
<accession>A0ABQ9D8D6</accession>
<feature type="compositionally biased region" description="Polar residues" evidence="1">
    <location>
        <begin position="69"/>
        <end position="81"/>
    </location>
</feature>
<name>A0ABQ9D8D6_9PASS</name>
<sequence>MPIPLLIAAAAATLKGRKSWGLPLSCSRDQNRALGSWDEIEKQDPPAITCVSYRVLTRERRTLLPRQKGNGSSKISQAGLS</sequence>
<proteinExistence type="predicted"/>